<dbReference type="PANTHER" id="PTHR10272">
    <property type="entry name" value="PLATELET-ACTIVATING FACTOR ACETYLHYDROLASE"/>
    <property type="match status" value="1"/>
</dbReference>
<dbReference type="GO" id="GO:0016787">
    <property type="term" value="F:hydrolase activity"/>
    <property type="evidence" value="ECO:0007669"/>
    <property type="project" value="UniProtKB-KW"/>
</dbReference>
<organism evidence="5 6">
    <name type="scientific">Actinokineospora guangxiensis</name>
    <dbReference type="NCBI Taxonomy" id="1490288"/>
    <lineage>
        <taxon>Bacteria</taxon>
        <taxon>Bacillati</taxon>
        <taxon>Actinomycetota</taxon>
        <taxon>Actinomycetes</taxon>
        <taxon>Pseudonocardiales</taxon>
        <taxon>Pseudonocardiaceae</taxon>
        <taxon>Actinokineospora</taxon>
    </lineage>
</organism>
<dbReference type="InterPro" id="IPR029058">
    <property type="entry name" value="AB_hydrolase_fold"/>
</dbReference>
<keyword evidence="1 5" id="KW-0378">Hydrolase</keyword>
<accession>A0ABW0EN39</accession>
<gene>
    <name evidence="5" type="ORF">ACFPM7_10185</name>
</gene>
<protein>
    <submittedName>
        <fullName evidence="5">Alpha/beta hydrolase family protein</fullName>
    </submittedName>
</protein>
<keyword evidence="4" id="KW-0732">Signal</keyword>
<evidence type="ECO:0000256" key="1">
    <source>
        <dbReference type="ARBA" id="ARBA00022801"/>
    </source>
</evidence>
<keyword evidence="3" id="KW-0443">Lipid metabolism</keyword>
<evidence type="ECO:0000313" key="5">
    <source>
        <dbReference type="EMBL" id="MFC5287419.1"/>
    </source>
</evidence>
<dbReference type="RefSeq" id="WP_378246383.1">
    <property type="nucleotide sequence ID" value="NZ_JBHSKF010000004.1"/>
</dbReference>
<proteinExistence type="predicted"/>
<comment type="caution">
    <text evidence="5">The sequence shown here is derived from an EMBL/GenBank/DDBJ whole genome shotgun (WGS) entry which is preliminary data.</text>
</comment>
<feature type="signal peptide" evidence="4">
    <location>
        <begin position="1"/>
        <end position="19"/>
    </location>
</feature>
<keyword evidence="6" id="KW-1185">Reference proteome</keyword>
<dbReference type="Proteomes" id="UP001596157">
    <property type="component" value="Unassembled WGS sequence"/>
</dbReference>
<evidence type="ECO:0000256" key="4">
    <source>
        <dbReference type="SAM" id="SignalP"/>
    </source>
</evidence>
<dbReference type="Gene3D" id="3.40.50.1820">
    <property type="entry name" value="alpha/beta hydrolase"/>
    <property type="match status" value="1"/>
</dbReference>
<name>A0ABW0EN39_9PSEU</name>
<evidence type="ECO:0000313" key="6">
    <source>
        <dbReference type="Proteomes" id="UP001596157"/>
    </source>
</evidence>
<dbReference type="EMBL" id="JBHSKF010000004">
    <property type="protein sequence ID" value="MFC5287419.1"/>
    <property type="molecule type" value="Genomic_DNA"/>
</dbReference>
<keyword evidence="2" id="KW-0442">Lipid degradation</keyword>
<reference evidence="6" key="1">
    <citation type="journal article" date="2019" name="Int. J. Syst. Evol. Microbiol.">
        <title>The Global Catalogue of Microorganisms (GCM) 10K type strain sequencing project: providing services to taxonomists for standard genome sequencing and annotation.</title>
        <authorList>
            <consortium name="The Broad Institute Genomics Platform"/>
            <consortium name="The Broad Institute Genome Sequencing Center for Infectious Disease"/>
            <person name="Wu L."/>
            <person name="Ma J."/>
        </authorList>
    </citation>
    <scope>NUCLEOTIDE SEQUENCE [LARGE SCALE GENOMIC DNA]</scope>
    <source>
        <strain evidence="6">CCUG 59778</strain>
    </source>
</reference>
<dbReference type="Pfam" id="PF03403">
    <property type="entry name" value="PAF-AH_p_II"/>
    <property type="match status" value="1"/>
</dbReference>
<feature type="chain" id="PRO_5046595975" evidence="4">
    <location>
        <begin position="20"/>
        <end position="364"/>
    </location>
</feature>
<sequence length="364" mass="38195">MKRISLALAAALVAVGAPAAASTALVPLLPEPSGPHRVGVVDLHLVDHSRLDPWDPARGDREVPVSVYYPAARTSGYPVAPHMPPALAAAFGELHARWVAPALPDSGVDWAGTVTHAHAGAPPVAGKRPVLVYTPGGGDPRVLGTALATDLASRGFVVVTVDHPGDVSVVRLASGEVRIADPAADPRTPSGYRKVLGVRVADVRFVLGALEGRDLGRVMDLRRVGVVGHSIGGSAAAQVLFEDRRVDAAVNLEGFLDYTGGGLLPVAERGTRKPLLLFGTDGYWNERYALGWGAMLRSGCRTTQRMVRGATHWVFTDHAAVVPQLHGAGLMTVAQRDELVGAIEPERALPLVWGQVAGFFGSAL</sequence>
<evidence type="ECO:0000256" key="3">
    <source>
        <dbReference type="ARBA" id="ARBA00023098"/>
    </source>
</evidence>
<dbReference type="SUPFAM" id="SSF53474">
    <property type="entry name" value="alpha/beta-Hydrolases"/>
    <property type="match status" value="1"/>
</dbReference>
<dbReference type="PANTHER" id="PTHR10272:SF14">
    <property type="entry name" value="PAF ACETYLHYDROLASE FAMILY PROTEIN"/>
    <property type="match status" value="1"/>
</dbReference>
<evidence type="ECO:0000256" key="2">
    <source>
        <dbReference type="ARBA" id="ARBA00022963"/>
    </source>
</evidence>